<dbReference type="RefSeq" id="XP_027608697.1">
    <property type="nucleotide sequence ID" value="XM_027752896.1"/>
</dbReference>
<dbReference type="OrthoDB" id="1393670at2759"/>
<dbReference type="InParanoid" id="A0A401G6K7"/>
<dbReference type="GeneID" id="38774701"/>
<sequence>MSLGHPELIEYTATKGATIGFCARAQQPDPRRPWRPLQHRCVRPDLDAAHPSDDFQGVYRKAWHQRP</sequence>
<name>A0A401G6K7_9APHY</name>
<dbReference type="AlphaFoldDB" id="A0A401G6K7"/>
<accession>A0A401G6K7</accession>
<comment type="caution">
    <text evidence="1">The sequence shown here is derived from an EMBL/GenBank/DDBJ whole genome shotgun (WGS) entry which is preliminary data.</text>
</comment>
<evidence type="ECO:0000313" key="2">
    <source>
        <dbReference type="Proteomes" id="UP000287166"/>
    </source>
</evidence>
<protein>
    <submittedName>
        <fullName evidence="1">Uncharacterized protein</fullName>
    </submittedName>
</protein>
<organism evidence="1 2">
    <name type="scientific">Sparassis crispa</name>
    <dbReference type="NCBI Taxonomy" id="139825"/>
    <lineage>
        <taxon>Eukaryota</taxon>
        <taxon>Fungi</taxon>
        <taxon>Dikarya</taxon>
        <taxon>Basidiomycota</taxon>
        <taxon>Agaricomycotina</taxon>
        <taxon>Agaricomycetes</taxon>
        <taxon>Polyporales</taxon>
        <taxon>Sparassidaceae</taxon>
        <taxon>Sparassis</taxon>
    </lineage>
</organism>
<evidence type="ECO:0000313" key="1">
    <source>
        <dbReference type="EMBL" id="GBE77784.1"/>
    </source>
</evidence>
<gene>
    <name evidence="1" type="ORF">SCP_0106660</name>
</gene>
<dbReference type="EMBL" id="BFAD01000001">
    <property type="protein sequence ID" value="GBE77784.1"/>
    <property type="molecule type" value="Genomic_DNA"/>
</dbReference>
<proteinExistence type="predicted"/>
<reference evidence="1 2" key="1">
    <citation type="journal article" date="2018" name="Sci. Rep.">
        <title>Genome sequence of the cauliflower mushroom Sparassis crispa (Hanabiratake) and its association with beneficial usage.</title>
        <authorList>
            <person name="Kiyama R."/>
            <person name="Furutani Y."/>
            <person name="Kawaguchi K."/>
            <person name="Nakanishi T."/>
        </authorList>
    </citation>
    <scope>NUCLEOTIDE SEQUENCE [LARGE SCALE GENOMIC DNA]</scope>
</reference>
<dbReference type="Proteomes" id="UP000287166">
    <property type="component" value="Unassembled WGS sequence"/>
</dbReference>
<keyword evidence="2" id="KW-1185">Reference proteome</keyword>